<keyword evidence="2" id="KW-0970">Cilium biogenesis/degradation</keyword>
<feature type="DNA-binding region" description="Fork-head" evidence="10">
    <location>
        <begin position="114"/>
        <end position="204"/>
    </location>
</feature>
<dbReference type="FunFam" id="1.10.10.10:FF:000135">
    <property type="entry name" value="forkhead box protein G1"/>
    <property type="match status" value="1"/>
</dbReference>
<evidence type="ECO:0000256" key="3">
    <source>
        <dbReference type="ARBA" id="ARBA00023015"/>
    </source>
</evidence>
<keyword evidence="3" id="KW-0805">Transcription regulation</keyword>
<dbReference type="PROSITE" id="PS50039">
    <property type="entry name" value="FORK_HEAD_3"/>
    <property type="match status" value="1"/>
</dbReference>
<dbReference type="InterPro" id="IPR047513">
    <property type="entry name" value="FOXJ1"/>
</dbReference>
<comment type="similarity">
    <text evidence="8">Belongs to the FOXJ1 family.</text>
</comment>
<dbReference type="Proteomes" id="UP000694382">
    <property type="component" value="Unassembled WGS sequence"/>
</dbReference>
<evidence type="ECO:0000313" key="14">
    <source>
        <dbReference type="Proteomes" id="UP000694382"/>
    </source>
</evidence>
<dbReference type="InterPro" id="IPR036388">
    <property type="entry name" value="WH-like_DNA-bd_sf"/>
</dbReference>
<dbReference type="GO" id="GO:0000981">
    <property type="term" value="F:DNA-binding transcription factor activity, RNA polymerase II-specific"/>
    <property type="evidence" value="ECO:0007669"/>
    <property type="project" value="TreeGrafter"/>
</dbReference>
<dbReference type="PROSITE" id="PS00658">
    <property type="entry name" value="FORK_HEAD_2"/>
    <property type="match status" value="1"/>
</dbReference>
<dbReference type="GO" id="GO:0000978">
    <property type="term" value="F:RNA polymerase II cis-regulatory region sequence-specific DNA binding"/>
    <property type="evidence" value="ECO:0007669"/>
    <property type="project" value="TreeGrafter"/>
</dbReference>
<organism evidence="13 14">
    <name type="scientific">Geospiza parvula</name>
    <name type="common">Small tree-finch</name>
    <name type="synonym">Camarhynchus parvulus</name>
    <dbReference type="NCBI Taxonomy" id="87175"/>
    <lineage>
        <taxon>Eukaryota</taxon>
        <taxon>Metazoa</taxon>
        <taxon>Chordata</taxon>
        <taxon>Craniata</taxon>
        <taxon>Vertebrata</taxon>
        <taxon>Euteleostomi</taxon>
        <taxon>Archelosauria</taxon>
        <taxon>Archosauria</taxon>
        <taxon>Dinosauria</taxon>
        <taxon>Saurischia</taxon>
        <taxon>Theropoda</taxon>
        <taxon>Coelurosauria</taxon>
        <taxon>Aves</taxon>
        <taxon>Neognathae</taxon>
        <taxon>Neoaves</taxon>
        <taxon>Telluraves</taxon>
        <taxon>Australaves</taxon>
        <taxon>Passeriformes</taxon>
        <taxon>Thraupidae</taxon>
        <taxon>Camarhynchus</taxon>
    </lineage>
</organism>
<evidence type="ECO:0000256" key="1">
    <source>
        <dbReference type="ARBA" id="ARBA00004123"/>
    </source>
</evidence>
<sequence length="370" mass="40520">MVCSSPVPRAQGSGQEERRGAQPDLLWLADLTGAHLGLAPISQDPEDRCSIWENLVSLVDFQSPGFPLTSEELGHYIDIPRSPASSPATASLARAVTPPGPPGDIDYRTNSHVKPPYSYATLICMAMEASQQPKLTLAAICKWISDNFCYFRRAHPSWQSSIRHNLCINKRFVKVPREKGEPGRGAFWKLHPQYAQRAQQGARRAPSPAGTAAAAVPRGGLEVGAELQRLLREFEEFESSHRWSPVEERGAQQSQQPWAEAPWGAQGCQEGAGELTELKGSTEWEALLDAPLEQGEFCALGQPGAFPLHPGRPSPAKPGLDETLMATAFLEAAWHEEMRGNCVPGEQGAANFPASRELMDWDSLAHLRLY</sequence>
<dbReference type="InterPro" id="IPR018122">
    <property type="entry name" value="TF_fork_head_CS_1"/>
</dbReference>
<dbReference type="PROSITE" id="PS00657">
    <property type="entry name" value="FORK_HEAD_1"/>
    <property type="match status" value="1"/>
</dbReference>
<reference evidence="13" key="2">
    <citation type="submission" date="2025-09" db="UniProtKB">
        <authorList>
            <consortium name="Ensembl"/>
        </authorList>
    </citation>
    <scope>IDENTIFICATION</scope>
</reference>
<feature type="domain" description="Fork-head" evidence="12">
    <location>
        <begin position="114"/>
        <end position="204"/>
    </location>
</feature>
<evidence type="ECO:0000256" key="5">
    <source>
        <dbReference type="ARBA" id="ARBA00023159"/>
    </source>
</evidence>
<dbReference type="PANTHER" id="PTHR46805:SF1">
    <property type="entry name" value="FORKHEAD BOX PROTEIN J1"/>
    <property type="match status" value="1"/>
</dbReference>
<dbReference type="Ensembl" id="ENSCPVT00000006324.2">
    <property type="protein sequence ID" value="ENSCPVP00000006091.2"/>
    <property type="gene ID" value="ENSCPVG00000004489.2"/>
</dbReference>
<dbReference type="Gene3D" id="1.10.10.10">
    <property type="entry name" value="Winged helix-like DNA-binding domain superfamily/Winged helix DNA-binding domain"/>
    <property type="match status" value="1"/>
</dbReference>
<dbReference type="InterPro" id="IPR047512">
    <property type="entry name" value="FH_FOXJ1"/>
</dbReference>
<proteinExistence type="inferred from homology"/>
<dbReference type="PRINTS" id="PR00053">
    <property type="entry name" value="FORKHEAD"/>
</dbReference>
<feature type="region of interest" description="Disordered" evidence="11">
    <location>
        <begin position="1"/>
        <end position="20"/>
    </location>
</feature>
<evidence type="ECO:0000256" key="10">
    <source>
        <dbReference type="PROSITE-ProRule" id="PRU00089"/>
    </source>
</evidence>
<reference evidence="13" key="1">
    <citation type="submission" date="2025-08" db="UniProtKB">
        <authorList>
            <consortium name="Ensembl"/>
        </authorList>
    </citation>
    <scope>IDENTIFICATION</scope>
</reference>
<keyword evidence="5" id="KW-0010">Activator</keyword>
<protein>
    <recommendedName>
        <fullName evidence="9">Forkhead box protein G1</fullName>
    </recommendedName>
</protein>
<dbReference type="SMART" id="SM00339">
    <property type="entry name" value="FH"/>
    <property type="match status" value="1"/>
</dbReference>
<dbReference type="GO" id="GO:0030030">
    <property type="term" value="P:cell projection organization"/>
    <property type="evidence" value="ECO:0007669"/>
    <property type="project" value="UniProtKB-KW"/>
</dbReference>
<dbReference type="AlphaFoldDB" id="A0A8C3MJ94"/>
<dbReference type="Pfam" id="PF00250">
    <property type="entry name" value="Forkhead"/>
    <property type="match status" value="1"/>
</dbReference>
<evidence type="ECO:0000256" key="9">
    <source>
        <dbReference type="ARBA" id="ARBA00034868"/>
    </source>
</evidence>
<evidence type="ECO:0000256" key="11">
    <source>
        <dbReference type="SAM" id="MobiDB-lite"/>
    </source>
</evidence>
<dbReference type="GO" id="GO:0005634">
    <property type="term" value="C:nucleus"/>
    <property type="evidence" value="ECO:0007669"/>
    <property type="project" value="UniProtKB-SubCell"/>
</dbReference>
<dbReference type="InterPro" id="IPR036390">
    <property type="entry name" value="WH_DNA-bd_sf"/>
</dbReference>
<dbReference type="InterPro" id="IPR001766">
    <property type="entry name" value="Fork_head_dom"/>
</dbReference>
<comment type="subcellular location">
    <subcellularLocation>
        <location evidence="1 10">Nucleus</location>
    </subcellularLocation>
</comment>
<keyword evidence="7 10" id="KW-0539">Nucleus</keyword>
<evidence type="ECO:0000256" key="7">
    <source>
        <dbReference type="ARBA" id="ARBA00023242"/>
    </source>
</evidence>
<dbReference type="PANTHER" id="PTHR46805">
    <property type="entry name" value="FORKHEAD BOX PROTEIN J1"/>
    <property type="match status" value="1"/>
</dbReference>
<keyword evidence="6" id="KW-0804">Transcription</keyword>
<dbReference type="SUPFAM" id="SSF46785">
    <property type="entry name" value="Winged helix' DNA-binding domain"/>
    <property type="match status" value="1"/>
</dbReference>
<accession>A0A8U8BY60</accession>
<name>A0A8C3MJ94_GEOPR</name>
<feature type="region of interest" description="Disordered" evidence="11">
    <location>
        <begin position="242"/>
        <end position="266"/>
    </location>
</feature>
<keyword evidence="14" id="KW-1185">Reference proteome</keyword>
<dbReference type="CDD" id="cd20023">
    <property type="entry name" value="FH_FOXJ1"/>
    <property type="match status" value="1"/>
</dbReference>
<evidence type="ECO:0000256" key="2">
    <source>
        <dbReference type="ARBA" id="ARBA00022794"/>
    </source>
</evidence>
<evidence type="ECO:0000259" key="12">
    <source>
        <dbReference type="PROSITE" id="PS50039"/>
    </source>
</evidence>
<evidence type="ECO:0000256" key="6">
    <source>
        <dbReference type="ARBA" id="ARBA00023163"/>
    </source>
</evidence>
<evidence type="ECO:0000256" key="4">
    <source>
        <dbReference type="ARBA" id="ARBA00023125"/>
    </source>
</evidence>
<evidence type="ECO:0000256" key="8">
    <source>
        <dbReference type="ARBA" id="ARBA00034770"/>
    </source>
</evidence>
<dbReference type="InterPro" id="IPR030456">
    <property type="entry name" value="TF_fork_head_CS_2"/>
</dbReference>
<keyword evidence="4 10" id="KW-0238">DNA-binding</keyword>
<evidence type="ECO:0000313" key="13">
    <source>
        <dbReference type="Ensembl" id="ENSCPVP00000006091.2"/>
    </source>
</evidence>
<accession>A0A8C3MJ94</accession>